<dbReference type="GeneID" id="80881096"/>
<keyword evidence="4 6" id="KW-1133">Transmembrane helix</keyword>
<evidence type="ECO:0000313" key="8">
    <source>
        <dbReference type="Proteomes" id="UP001217417"/>
    </source>
</evidence>
<evidence type="ECO:0000256" key="5">
    <source>
        <dbReference type="ARBA" id="ARBA00023136"/>
    </source>
</evidence>
<dbReference type="InterPro" id="IPR036259">
    <property type="entry name" value="MFS_trans_sf"/>
</dbReference>
<dbReference type="AlphaFoldDB" id="A0AAD7QVP2"/>
<dbReference type="PANTHER" id="PTHR43791:SF52">
    <property type="entry name" value="TRANSPORTER, PUTATIVE (AFU_ORTHOLOGUE AFUA_1G11820)-RELATED"/>
    <property type="match status" value="1"/>
</dbReference>
<reference evidence="7" key="1">
    <citation type="submission" date="2023-03" db="EMBL/GenBank/DDBJ databases">
        <title>Near-Complete genome sequence of Lipomyces tetrasporous NRRL Y-64009, an oleaginous yeast capable of growing on lignocellulosic hydrolysates.</title>
        <authorList>
            <consortium name="Lawrence Berkeley National Laboratory"/>
            <person name="Jagtap S.S."/>
            <person name="Liu J.-J."/>
            <person name="Walukiewicz H.E."/>
            <person name="Pangilinan J."/>
            <person name="Lipzen A."/>
            <person name="Ahrendt S."/>
            <person name="Koriabine M."/>
            <person name="Cobaugh K."/>
            <person name="Salamov A."/>
            <person name="Yoshinaga Y."/>
            <person name="Ng V."/>
            <person name="Daum C."/>
            <person name="Grigoriev I.V."/>
            <person name="Slininger P.J."/>
            <person name="Dien B.S."/>
            <person name="Jin Y.-S."/>
            <person name="Rao C.V."/>
        </authorList>
    </citation>
    <scope>NUCLEOTIDE SEQUENCE</scope>
    <source>
        <strain evidence="7">NRRL Y-64009</strain>
    </source>
</reference>
<keyword evidence="2" id="KW-0813">Transport</keyword>
<dbReference type="Proteomes" id="UP001217417">
    <property type="component" value="Unassembled WGS sequence"/>
</dbReference>
<keyword evidence="8" id="KW-1185">Reference proteome</keyword>
<dbReference type="RefSeq" id="XP_056045829.1">
    <property type="nucleotide sequence ID" value="XM_056185930.1"/>
</dbReference>
<protein>
    <submittedName>
        <fullName evidence="7">Uncharacterized protein</fullName>
    </submittedName>
</protein>
<name>A0AAD7QVP2_9ASCO</name>
<evidence type="ECO:0000256" key="2">
    <source>
        <dbReference type="ARBA" id="ARBA00022448"/>
    </source>
</evidence>
<sequence>MALLSRWFTHPLTDMTETAIAKDPDDGRFCAYLENSTFERGAEAIPPESESCDSGLGFSSAWLSAKIFEQRLVWKVDMHVVPWLFLLYLCAFIDRVNIGNAKIEGLEDDLRMTGNDYNIALVAFFIPYILCEFPSNIISYSLMRYSLTRHDWLN</sequence>
<proteinExistence type="predicted"/>
<dbReference type="Gene3D" id="1.20.1250.20">
    <property type="entry name" value="MFS general substrate transporter like domains"/>
    <property type="match status" value="1"/>
</dbReference>
<comment type="subcellular location">
    <subcellularLocation>
        <location evidence="1">Membrane</location>
        <topology evidence="1">Multi-pass membrane protein</topology>
    </subcellularLocation>
</comment>
<evidence type="ECO:0000256" key="6">
    <source>
        <dbReference type="SAM" id="Phobius"/>
    </source>
</evidence>
<evidence type="ECO:0000256" key="4">
    <source>
        <dbReference type="ARBA" id="ARBA00022989"/>
    </source>
</evidence>
<dbReference type="GO" id="GO:0022857">
    <property type="term" value="F:transmembrane transporter activity"/>
    <property type="evidence" value="ECO:0007669"/>
    <property type="project" value="TreeGrafter"/>
</dbReference>
<keyword evidence="5 6" id="KW-0472">Membrane</keyword>
<accession>A0AAD7QVP2</accession>
<feature type="transmembrane region" description="Helical" evidence="6">
    <location>
        <begin position="80"/>
        <end position="98"/>
    </location>
</feature>
<dbReference type="EMBL" id="JARPMG010000003">
    <property type="protein sequence ID" value="KAJ8102379.1"/>
    <property type="molecule type" value="Genomic_DNA"/>
</dbReference>
<comment type="caution">
    <text evidence="7">The sequence shown here is derived from an EMBL/GenBank/DDBJ whole genome shotgun (WGS) entry which is preliminary data.</text>
</comment>
<feature type="transmembrane region" description="Helical" evidence="6">
    <location>
        <begin position="118"/>
        <end position="142"/>
    </location>
</feature>
<dbReference type="SUPFAM" id="SSF103473">
    <property type="entry name" value="MFS general substrate transporter"/>
    <property type="match status" value="1"/>
</dbReference>
<keyword evidence="3 6" id="KW-0812">Transmembrane</keyword>
<gene>
    <name evidence="7" type="ORF">POJ06DRAFT_236988</name>
</gene>
<evidence type="ECO:0000256" key="1">
    <source>
        <dbReference type="ARBA" id="ARBA00004141"/>
    </source>
</evidence>
<dbReference type="PANTHER" id="PTHR43791">
    <property type="entry name" value="PERMEASE-RELATED"/>
    <property type="match status" value="1"/>
</dbReference>
<evidence type="ECO:0000313" key="7">
    <source>
        <dbReference type="EMBL" id="KAJ8102379.1"/>
    </source>
</evidence>
<evidence type="ECO:0000256" key="3">
    <source>
        <dbReference type="ARBA" id="ARBA00022692"/>
    </source>
</evidence>
<dbReference type="GO" id="GO:0016020">
    <property type="term" value="C:membrane"/>
    <property type="evidence" value="ECO:0007669"/>
    <property type="project" value="UniProtKB-SubCell"/>
</dbReference>
<organism evidence="7 8">
    <name type="scientific">Lipomyces tetrasporus</name>
    <dbReference type="NCBI Taxonomy" id="54092"/>
    <lineage>
        <taxon>Eukaryota</taxon>
        <taxon>Fungi</taxon>
        <taxon>Dikarya</taxon>
        <taxon>Ascomycota</taxon>
        <taxon>Saccharomycotina</taxon>
        <taxon>Lipomycetes</taxon>
        <taxon>Lipomycetales</taxon>
        <taxon>Lipomycetaceae</taxon>
        <taxon>Lipomyces</taxon>
    </lineage>
</organism>